<gene>
    <name evidence="1" type="ORF">PAESOLCIP111_01363</name>
</gene>
<dbReference type="RefSeq" id="WP_218091170.1">
    <property type="nucleotide sequence ID" value="NZ_CAJVAS010000004.1"/>
</dbReference>
<dbReference type="Proteomes" id="UP000693672">
    <property type="component" value="Unassembled WGS sequence"/>
</dbReference>
<keyword evidence="2" id="KW-1185">Reference proteome</keyword>
<dbReference type="EMBL" id="CAJVAS010000004">
    <property type="protein sequence ID" value="CAG7611320.1"/>
    <property type="molecule type" value="Genomic_DNA"/>
</dbReference>
<accession>A0A916JWQ0</accession>
<dbReference type="AlphaFoldDB" id="A0A916JWQ0"/>
<organism evidence="1 2">
    <name type="scientific">Paenibacillus solanacearum</name>
    <dbReference type="NCBI Taxonomy" id="2048548"/>
    <lineage>
        <taxon>Bacteria</taxon>
        <taxon>Bacillati</taxon>
        <taxon>Bacillota</taxon>
        <taxon>Bacilli</taxon>
        <taxon>Bacillales</taxon>
        <taxon>Paenibacillaceae</taxon>
        <taxon>Paenibacillus</taxon>
    </lineage>
</organism>
<name>A0A916JWQ0_9BACL</name>
<reference evidence="1" key="1">
    <citation type="submission" date="2021-06" db="EMBL/GenBank/DDBJ databases">
        <authorList>
            <person name="Criscuolo A."/>
        </authorList>
    </citation>
    <scope>NUCLEOTIDE SEQUENCE</scope>
    <source>
        <strain evidence="1">CIP111600</strain>
    </source>
</reference>
<evidence type="ECO:0000313" key="1">
    <source>
        <dbReference type="EMBL" id="CAG7611320.1"/>
    </source>
</evidence>
<sequence length="178" mass="19265">MKIRLLPVLTSVVISAAVLFGGYFGYQSYAMENPLNKVVSSIPGVELVSMNLGGAEATVEVKLQPGTSVREVYARIMKEGGSALGKKELDLKVVGSESQKLDAWWSSALFEVAQAMETKQYAQIPATLEARAQQSGGGLKVTTEMDNKFVYITLSEGANSKYVMLPRTPSKLGVWPNE</sequence>
<comment type="caution">
    <text evidence="1">The sequence shown here is derived from an EMBL/GenBank/DDBJ whole genome shotgun (WGS) entry which is preliminary data.</text>
</comment>
<protein>
    <submittedName>
        <fullName evidence="1">Uncharacterized protein</fullName>
    </submittedName>
</protein>
<evidence type="ECO:0000313" key="2">
    <source>
        <dbReference type="Proteomes" id="UP000693672"/>
    </source>
</evidence>
<proteinExistence type="predicted"/>